<keyword evidence="3" id="KW-1185">Reference proteome</keyword>
<dbReference type="Proteomes" id="UP000663825">
    <property type="component" value="Unassembled WGS sequence"/>
</dbReference>
<dbReference type="OrthoDB" id="512473at2759"/>
<dbReference type="Gene3D" id="1.25.40.10">
    <property type="entry name" value="Tetratricopeptide repeat domain"/>
    <property type="match status" value="1"/>
</dbReference>
<proteinExistence type="predicted"/>
<name>A0A820SIW7_9BILA</name>
<comment type="caution">
    <text evidence="2">The sequence shown here is derived from an EMBL/GenBank/DDBJ whole genome shotgun (WGS) entry which is preliminary data.</text>
</comment>
<evidence type="ECO:0000313" key="3">
    <source>
        <dbReference type="Proteomes" id="UP000663873"/>
    </source>
</evidence>
<dbReference type="AlphaFoldDB" id="A0A820SIW7"/>
<evidence type="ECO:0000313" key="2">
    <source>
        <dbReference type="EMBL" id="CAF4450619.1"/>
    </source>
</evidence>
<dbReference type="EMBL" id="CAJNXB010000568">
    <property type="protein sequence ID" value="CAF3067527.1"/>
    <property type="molecule type" value="Genomic_DNA"/>
</dbReference>
<accession>A0A820SIW7</accession>
<protein>
    <submittedName>
        <fullName evidence="2">Uncharacterized protein</fullName>
    </submittedName>
</protein>
<dbReference type="Proteomes" id="UP000663873">
    <property type="component" value="Unassembled WGS sequence"/>
</dbReference>
<sequence length="115" mass="13950">MERTVEIDQNFYELYAYLGRYEYTAFDLNLFECKAAIMLGYKIEENLDKVLEYFHLAIKRNYDMIHTVYLFIGKLYQKKKQYGEANKYLTMCIEIPIQRNSQTDIVNKENNFIER</sequence>
<reference evidence="2" key="1">
    <citation type="submission" date="2021-02" db="EMBL/GenBank/DDBJ databases">
        <authorList>
            <person name="Nowell W R."/>
        </authorList>
    </citation>
    <scope>NUCLEOTIDE SEQUENCE</scope>
</reference>
<dbReference type="SUPFAM" id="SSF81901">
    <property type="entry name" value="HCP-like"/>
    <property type="match status" value="1"/>
</dbReference>
<dbReference type="InterPro" id="IPR011990">
    <property type="entry name" value="TPR-like_helical_dom_sf"/>
</dbReference>
<organism evidence="2 3">
    <name type="scientific">Rotaria socialis</name>
    <dbReference type="NCBI Taxonomy" id="392032"/>
    <lineage>
        <taxon>Eukaryota</taxon>
        <taxon>Metazoa</taxon>
        <taxon>Spiralia</taxon>
        <taxon>Gnathifera</taxon>
        <taxon>Rotifera</taxon>
        <taxon>Eurotatoria</taxon>
        <taxon>Bdelloidea</taxon>
        <taxon>Philodinida</taxon>
        <taxon>Philodinidae</taxon>
        <taxon>Rotaria</taxon>
    </lineage>
</organism>
<dbReference type="EMBL" id="CAJOBP010004773">
    <property type="protein sequence ID" value="CAF4450619.1"/>
    <property type="molecule type" value="Genomic_DNA"/>
</dbReference>
<gene>
    <name evidence="1" type="ORF">TIS948_LOCUS4907</name>
    <name evidence="2" type="ORF">UJA718_LOCUS22765</name>
</gene>
<evidence type="ECO:0000313" key="1">
    <source>
        <dbReference type="EMBL" id="CAF3067527.1"/>
    </source>
</evidence>